<sequence length="55" mass="6002">MSAGSKTISDGRREDSFQAALRQQRTLMVAIKTEVEGASAVARSRFCYQVHLDAG</sequence>
<evidence type="ECO:0000313" key="2">
    <source>
        <dbReference type="Proteomes" id="UP001181622"/>
    </source>
</evidence>
<reference evidence="1" key="1">
    <citation type="submission" date="2020-10" db="EMBL/GenBank/DDBJ databases">
        <authorList>
            <person name="Abbas A."/>
            <person name="Razzaq R."/>
            <person name="Waqas M."/>
            <person name="Abbas N."/>
            <person name="Nielsen T.K."/>
            <person name="Hansen L.H."/>
            <person name="Hussain S."/>
            <person name="Shahid M."/>
        </authorList>
    </citation>
    <scope>NUCLEOTIDE SEQUENCE</scope>
    <source>
        <strain evidence="1">S14</strain>
    </source>
</reference>
<gene>
    <name evidence="1" type="ORF">IHQ68_13280</name>
</gene>
<dbReference type="EMBL" id="JADBEO010000028">
    <property type="protein sequence ID" value="MDR4307591.1"/>
    <property type="molecule type" value="Genomic_DNA"/>
</dbReference>
<accession>A0ABU1DHK2</accession>
<name>A0ABU1DHK2_9HYPH</name>
<dbReference type="Proteomes" id="UP001181622">
    <property type="component" value="Unassembled WGS sequence"/>
</dbReference>
<comment type="caution">
    <text evidence="1">The sequence shown here is derived from an EMBL/GenBank/DDBJ whole genome shotgun (WGS) entry which is preliminary data.</text>
</comment>
<proteinExistence type="predicted"/>
<organism evidence="1 2">
    <name type="scientific">Chelatococcus sambhunathii</name>
    <dbReference type="NCBI Taxonomy" id="363953"/>
    <lineage>
        <taxon>Bacteria</taxon>
        <taxon>Pseudomonadati</taxon>
        <taxon>Pseudomonadota</taxon>
        <taxon>Alphaproteobacteria</taxon>
        <taxon>Hyphomicrobiales</taxon>
        <taxon>Chelatococcaceae</taxon>
        <taxon>Chelatococcus</taxon>
    </lineage>
</organism>
<keyword evidence="2" id="KW-1185">Reference proteome</keyword>
<evidence type="ECO:0000313" key="1">
    <source>
        <dbReference type="EMBL" id="MDR4307591.1"/>
    </source>
</evidence>
<dbReference type="RefSeq" id="WP_309392562.1">
    <property type="nucleotide sequence ID" value="NZ_JADBEO010000028.1"/>
</dbReference>
<protein>
    <submittedName>
        <fullName evidence="1">Uncharacterized protein</fullName>
    </submittedName>
</protein>